<dbReference type="RefSeq" id="WP_154635635.1">
    <property type="nucleotide sequence ID" value="NZ_JADSTC010000002.1"/>
</dbReference>
<feature type="chain" id="PRO_5042607106" description="Fimbrial protein" evidence="1">
    <location>
        <begin position="18"/>
        <end position="285"/>
    </location>
</feature>
<name>A0AAI9HWT0_PROST</name>
<comment type="caution">
    <text evidence="2">The sequence shown here is derived from an EMBL/GenBank/DDBJ whole genome shotgun (WGS) entry which is preliminary data.</text>
</comment>
<dbReference type="GO" id="GO:0007155">
    <property type="term" value="P:cell adhesion"/>
    <property type="evidence" value="ECO:0007669"/>
    <property type="project" value="InterPro"/>
</dbReference>
<dbReference type="EMBL" id="AAZDVE040000002">
    <property type="protein sequence ID" value="EMP9431315.1"/>
    <property type="molecule type" value="Genomic_DNA"/>
</dbReference>
<organism evidence="2">
    <name type="scientific">Providencia stuartii</name>
    <dbReference type="NCBI Taxonomy" id="588"/>
    <lineage>
        <taxon>Bacteria</taxon>
        <taxon>Pseudomonadati</taxon>
        <taxon>Pseudomonadota</taxon>
        <taxon>Gammaproteobacteria</taxon>
        <taxon>Enterobacterales</taxon>
        <taxon>Morganellaceae</taxon>
        <taxon>Providencia</taxon>
    </lineage>
</organism>
<dbReference type="GO" id="GO:0009289">
    <property type="term" value="C:pilus"/>
    <property type="evidence" value="ECO:0007669"/>
    <property type="project" value="InterPro"/>
</dbReference>
<proteinExistence type="predicted"/>
<gene>
    <name evidence="2" type="ORF">JRA39_000307</name>
</gene>
<dbReference type="AlphaFoldDB" id="A0AAI9HWT0"/>
<evidence type="ECO:0000256" key="1">
    <source>
        <dbReference type="SAM" id="SignalP"/>
    </source>
</evidence>
<dbReference type="Gene3D" id="2.60.40.1090">
    <property type="entry name" value="Fimbrial-type adhesion domain"/>
    <property type="match status" value="1"/>
</dbReference>
<dbReference type="InterPro" id="IPR036937">
    <property type="entry name" value="Adhesion_dom_fimbrial_sf"/>
</dbReference>
<accession>A0AAI9HWT0</accession>
<protein>
    <recommendedName>
        <fullName evidence="3">Fimbrial protein</fullName>
    </recommendedName>
</protein>
<feature type="signal peptide" evidence="1">
    <location>
        <begin position="1"/>
        <end position="17"/>
    </location>
</feature>
<evidence type="ECO:0000313" key="2">
    <source>
        <dbReference type="EMBL" id="EMP9431315.1"/>
    </source>
</evidence>
<sequence>MRIFPLLLACVPLSSFADFTVTAEQTTAPFMTVWAEGLVTYHIVRFTDCKTAECSQEIHNDRARVSVEPTLLDDQGFDPLGNRVSYESYNINCDGQALSHMAGLNWASKVFNGGMRLQLTDNRIPSKWLPWDENNVSVGINCFDKVNKTYLIYFSNSGGQSKGGPNRLSSCSLNSQNLNLNYSSSSLKAEGLEKSTRLNISCTSGTARNYQLRLTASNATNGLLNFGNGVSAQVSLNGIQVNANGAGISLNNLVNSTIAVNAKLKGSATKSGVSKANGILVLDAL</sequence>
<keyword evidence="1" id="KW-0732">Signal</keyword>
<reference evidence="2" key="1">
    <citation type="submission" date="2024-02" db="EMBL/GenBank/DDBJ databases">
        <authorList>
            <consortium name="Clinical and Environmental Microbiology Branch: Whole genome sequencing antimicrobial resistance pathogens in the healthcare setting"/>
        </authorList>
    </citation>
    <scope>NUCLEOTIDE SEQUENCE</scope>
    <source>
        <strain evidence="2">2020GO-00142</strain>
    </source>
</reference>
<evidence type="ECO:0008006" key="3">
    <source>
        <dbReference type="Google" id="ProtNLM"/>
    </source>
</evidence>